<feature type="repeat" description="WD" evidence="3">
    <location>
        <begin position="673"/>
        <end position="714"/>
    </location>
</feature>
<dbReference type="PRINTS" id="PR00320">
    <property type="entry name" value="GPROTEINBRPT"/>
</dbReference>
<feature type="repeat" description="WD" evidence="3">
    <location>
        <begin position="1135"/>
        <end position="1176"/>
    </location>
</feature>
<dbReference type="PROSITE" id="PS50082">
    <property type="entry name" value="WD_REPEATS_2"/>
    <property type="match status" value="12"/>
</dbReference>
<dbReference type="SUPFAM" id="SSF52540">
    <property type="entry name" value="P-loop containing nucleoside triphosphate hydrolases"/>
    <property type="match status" value="1"/>
</dbReference>
<feature type="repeat" description="WD" evidence="3">
    <location>
        <begin position="1051"/>
        <end position="1092"/>
    </location>
</feature>
<name>A0A0P6Y6K4_9CHLR</name>
<dbReference type="PATRIC" id="fig|70996.4.peg.2946"/>
<dbReference type="PANTHER" id="PTHR19848">
    <property type="entry name" value="WD40 REPEAT PROTEIN"/>
    <property type="match status" value="1"/>
</dbReference>
<feature type="repeat" description="WD" evidence="3">
    <location>
        <begin position="883"/>
        <end position="917"/>
    </location>
</feature>
<gene>
    <name evidence="5" type="ORF">SE18_10770</name>
</gene>
<reference evidence="5 6" key="1">
    <citation type="submission" date="2015-07" db="EMBL/GenBank/DDBJ databases">
        <title>Whole genome sequence of Herpetosiphon geysericola DSM 7119.</title>
        <authorList>
            <person name="Hemp J."/>
            <person name="Ward L.M."/>
            <person name="Pace L.A."/>
            <person name="Fischer W.W."/>
        </authorList>
    </citation>
    <scope>NUCLEOTIDE SEQUENCE [LARGE SCALE GENOMIC DNA]</scope>
    <source>
        <strain evidence="5 6">DSM 7119</strain>
    </source>
</reference>
<keyword evidence="2" id="KW-0677">Repeat</keyword>
<comment type="caution">
    <text evidence="5">The sequence shown here is derived from an EMBL/GenBank/DDBJ whole genome shotgun (WGS) entry which is preliminary data.</text>
</comment>
<dbReference type="Gene3D" id="2.130.10.10">
    <property type="entry name" value="YVTN repeat-like/Quinoprotein amine dehydrogenase"/>
    <property type="match status" value="5"/>
</dbReference>
<proteinExistence type="predicted"/>
<evidence type="ECO:0000256" key="1">
    <source>
        <dbReference type="ARBA" id="ARBA00022574"/>
    </source>
</evidence>
<dbReference type="InterPro" id="IPR003593">
    <property type="entry name" value="AAA+_ATPase"/>
</dbReference>
<dbReference type="InterPro" id="IPR020472">
    <property type="entry name" value="WD40_PAC1"/>
</dbReference>
<dbReference type="Pfam" id="PF05729">
    <property type="entry name" value="NACHT"/>
    <property type="match status" value="1"/>
</dbReference>
<feature type="repeat" description="WD" evidence="3">
    <location>
        <begin position="631"/>
        <end position="672"/>
    </location>
</feature>
<dbReference type="PROSITE" id="PS00678">
    <property type="entry name" value="WD_REPEATS_1"/>
    <property type="match status" value="4"/>
</dbReference>
<dbReference type="Proteomes" id="UP000050277">
    <property type="component" value="Unassembled WGS sequence"/>
</dbReference>
<dbReference type="Pfam" id="PF00400">
    <property type="entry name" value="WD40"/>
    <property type="match status" value="12"/>
</dbReference>
<feature type="repeat" description="WD" evidence="3">
    <location>
        <begin position="967"/>
        <end position="1008"/>
    </location>
</feature>
<dbReference type="SUPFAM" id="SSF50998">
    <property type="entry name" value="Quinoprotein alcohol dehydrogenase-like"/>
    <property type="match status" value="1"/>
</dbReference>
<evidence type="ECO:0000256" key="2">
    <source>
        <dbReference type="ARBA" id="ARBA00022737"/>
    </source>
</evidence>
<dbReference type="PRINTS" id="PR00364">
    <property type="entry name" value="DISEASERSIST"/>
</dbReference>
<dbReference type="RefSeq" id="WP_054534458.1">
    <property type="nucleotide sequence ID" value="NZ_LGKP01000018.1"/>
</dbReference>
<dbReference type="InterPro" id="IPR027417">
    <property type="entry name" value="P-loop_NTPase"/>
</dbReference>
<feature type="repeat" description="WD" evidence="3">
    <location>
        <begin position="841"/>
        <end position="882"/>
    </location>
</feature>
<sequence>MFHQPLTLPSFDPDDGLGAFLGDLRSWVFRSKKEAARYFGVAHTTIMRYEQDQIRCPPSYIAALATLIWEHLANHQPIEAQQQLLRLLNVVFQHSGFKPLSTWTEVVDLASHYGKRPAPPNIRIQSPAQSAPYTVYDWGEAPDIQHFVGRSTELTQLTTWVTHDRCRVIAVLGLGGMGKTTLITTLAQMLKPDVTVIIWRSLNRPLSANEYLLDCLYRIEPNPPDAYPTDFQQRLNCFIMYLTRYRCLLILDNFESLLRSDYPAGQYHQQYREYAELLAAISQRRHQSCIIITSREKPVGFNHIQSDTTRILTLTGLAEHETQLLLQPYHLHGDEPSWQQLTTQYTGNPLTLKLVAQSIQALCAGDIAAFLLHQQPLVGDIRTILHQQLSRLSEHEQEVMYWLSIERQPTTIATLKANLVRSPWQHVLLETLESLVRRSLIEQHNAGFRLHSVILEYLNVCLIDQLVQEIRHQRPHLLIRHALLKADAITIIREQQRQAIIQPLIQHLLLIDGRDQTIRSLQALLATFHPRPMPEMGYAPGNILNLCLELQTDLQQFDFRFKPIWQVNLQDRAIATLDLTGCDLSQTHFIPSFGGLIALAQSPDGNLLASASVYGELLIWHTHQFKLCWSIPAHHDWVRALAFSPTGHHLASASDDGAIKIWNLPDGQCIQTLSDHIGRVLSITFDMTGQYVFSGGEDGDLRVWDWQDNRLIARVHAHDDWICSVALSHDGQTLASAGKDHRIHLWNSTNYQRQGTLDGHQGTVWSLVFSPNEPILISAGSDCTIHIWDYVHQRLTTTLLGHHDAVLTLCLSSDGAYLASGGADRHIRLWDMTSGNPHYTINAHHHWVRGLLFSHTTHDLISISSDRSLRVWEATSGRLRHQIQGHDGLIWNLVISPDDGYLMSCGEQQPVTIWNLREEPIRAYGLSNETQHCKAIAYTSHAHLLAIAKEQTIHLWHLQDKQPTMRLTDARGWVRAISFSPDGQFIAACGEDHTLYIWDRTTGHVTHSYRGHHGWVWSLAWSPDGRYLASGGDDHTIRIWRHDQATPLAILTGHTNSIWAITFSPDGQRIVSGCDDHTIRIWDITTQECQQIITNPEGQVWTVDWTHHGQWIATGGSSPNVYVWDATTGQQMQCLSGHVGRVRSVRFSHDGVYLFCGNGNATISVWHLPTGTKAQTLAINQPYAGLTITATTGLTAAQRNSLEWLGASTSSMPNEGNNHGSL</sequence>
<evidence type="ECO:0000313" key="5">
    <source>
        <dbReference type="EMBL" id="KPL87541.1"/>
    </source>
</evidence>
<evidence type="ECO:0000313" key="6">
    <source>
        <dbReference type="Proteomes" id="UP000050277"/>
    </source>
</evidence>
<dbReference type="STRING" id="70996.SE18_10770"/>
<dbReference type="InterPro" id="IPR001680">
    <property type="entry name" value="WD40_rpt"/>
</dbReference>
<dbReference type="PROSITE" id="PS50294">
    <property type="entry name" value="WD_REPEATS_REGION"/>
    <property type="match status" value="11"/>
</dbReference>
<dbReference type="AlphaFoldDB" id="A0A0P6Y6K4"/>
<dbReference type="InterPro" id="IPR007111">
    <property type="entry name" value="NACHT_NTPase"/>
</dbReference>
<dbReference type="EMBL" id="LGKP01000018">
    <property type="protein sequence ID" value="KPL87541.1"/>
    <property type="molecule type" value="Genomic_DNA"/>
</dbReference>
<feature type="repeat" description="WD" evidence="3">
    <location>
        <begin position="1009"/>
        <end position="1040"/>
    </location>
</feature>
<evidence type="ECO:0000256" key="3">
    <source>
        <dbReference type="PROSITE-ProRule" id="PRU00221"/>
    </source>
</evidence>
<feature type="repeat" description="WD" evidence="3">
    <location>
        <begin position="1093"/>
        <end position="1134"/>
    </location>
</feature>
<feature type="repeat" description="WD" evidence="3">
    <location>
        <begin position="799"/>
        <end position="840"/>
    </location>
</feature>
<accession>A0A0P6Y6K4</accession>
<dbReference type="PANTHER" id="PTHR19848:SF8">
    <property type="entry name" value="F-BOX AND WD REPEAT DOMAIN CONTAINING 7"/>
    <property type="match status" value="1"/>
</dbReference>
<dbReference type="SMART" id="SM00320">
    <property type="entry name" value="WD40"/>
    <property type="match status" value="14"/>
</dbReference>
<dbReference type="OrthoDB" id="9812686at2"/>
<dbReference type="InterPro" id="IPR036322">
    <property type="entry name" value="WD40_repeat_dom_sf"/>
</dbReference>
<dbReference type="CDD" id="cd00200">
    <property type="entry name" value="WD40"/>
    <property type="match status" value="2"/>
</dbReference>
<protein>
    <recommendedName>
        <fullName evidence="4">AAA+ ATPase domain-containing protein</fullName>
    </recommendedName>
</protein>
<dbReference type="SMART" id="SM00382">
    <property type="entry name" value="AAA"/>
    <property type="match status" value="1"/>
</dbReference>
<dbReference type="InterPro" id="IPR015943">
    <property type="entry name" value="WD40/YVTN_repeat-like_dom_sf"/>
</dbReference>
<dbReference type="SUPFAM" id="SSF50978">
    <property type="entry name" value="WD40 repeat-like"/>
    <property type="match status" value="1"/>
</dbReference>
<dbReference type="InterPro" id="IPR019775">
    <property type="entry name" value="WD40_repeat_CS"/>
</dbReference>
<keyword evidence="6" id="KW-1185">Reference proteome</keyword>
<organism evidence="5 6">
    <name type="scientific">Herpetosiphon geysericola</name>
    <dbReference type="NCBI Taxonomy" id="70996"/>
    <lineage>
        <taxon>Bacteria</taxon>
        <taxon>Bacillati</taxon>
        <taxon>Chloroflexota</taxon>
        <taxon>Chloroflexia</taxon>
        <taxon>Herpetosiphonales</taxon>
        <taxon>Herpetosiphonaceae</taxon>
        <taxon>Herpetosiphon</taxon>
    </lineage>
</organism>
<feature type="repeat" description="WD" evidence="3">
    <location>
        <begin position="757"/>
        <end position="798"/>
    </location>
</feature>
<feature type="repeat" description="WD" evidence="3">
    <location>
        <begin position="715"/>
        <end position="756"/>
    </location>
</feature>
<keyword evidence="1 3" id="KW-0853">WD repeat</keyword>
<dbReference type="InterPro" id="IPR011047">
    <property type="entry name" value="Quinoprotein_ADH-like_sf"/>
</dbReference>
<evidence type="ECO:0000259" key="4">
    <source>
        <dbReference type="SMART" id="SM00382"/>
    </source>
</evidence>
<feature type="domain" description="AAA+ ATPase" evidence="4">
    <location>
        <begin position="165"/>
        <end position="324"/>
    </location>
</feature>
<dbReference type="Gene3D" id="3.40.50.300">
    <property type="entry name" value="P-loop containing nucleotide triphosphate hydrolases"/>
    <property type="match status" value="1"/>
</dbReference>